<evidence type="ECO:0000256" key="2">
    <source>
        <dbReference type="ARBA" id="ARBA00023235"/>
    </source>
</evidence>
<sequence>MKIALGADHAGFTLKNAVKKHLDDLGHEVLDVGTDSPDRTDYPIWGSRAARLVTGGEAELGIVVCGSGIGIGIAANKVPGARCATCTDPWSAHMTRRHNDANMLALGERVTGEGLAMAIVDAFLEASFDGGRHAGRVDQITDLDEGREL</sequence>
<dbReference type="PANTHER" id="PTHR30345:SF0">
    <property type="entry name" value="DNA DAMAGE-REPAIR_TOLERATION PROTEIN DRT102"/>
    <property type="match status" value="1"/>
</dbReference>
<dbReference type="Proteomes" id="UP001157126">
    <property type="component" value="Unassembled WGS sequence"/>
</dbReference>
<organism evidence="3 4">
    <name type="scientific">Mobilicoccus caccae</name>
    <dbReference type="NCBI Taxonomy" id="1859295"/>
    <lineage>
        <taxon>Bacteria</taxon>
        <taxon>Bacillati</taxon>
        <taxon>Actinomycetota</taxon>
        <taxon>Actinomycetes</taxon>
        <taxon>Micrococcales</taxon>
        <taxon>Dermatophilaceae</taxon>
        <taxon>Mobilicoccus</taxon>
    </lineage>
</organism>
<dbReference type="Pfam" id="PF02502">
    <property type="entry name" value="LacAB_rpiB"/>
    <property type="match status" value="1"/>
</dbReference>
<dbReference type="NCBIfam" id="TIGR01120">
    <property type="entry name" value="rpiB"/>
    <property type="match status" value="1"/>
</dbReference>
<accession>A0ABQ6IKN6</accession>
<keyword evidence="2 3" id="KW-0413">Isomerase</keyword>
<evidence type="ECO:0000313" key="3">
    <source>
        <dbReference type="EMBL" id="GMA38254.1"/>
    </source>
</evidence>
<dbReference type="PANTHER" id="PTHR30345">
    <property type="entry name" value="RIBOSE-5-PHOSPHATE ISOMERASE B"/>
    <property type="match status" value="1"/>
</dbReference>
<dbReference type="InterPro" id="IPR036569">
    <property type="entry name" value="RpiB_LacA_LacB_sf"/>
</dbReference>
<dbReference type="Gene3D" id="3.40.1400.10">
    <property type="entry name" value="Sugar-phosphate isomerase, RpiB/LacA/LacB"/>
    <property type="match status" value="1"/>
</dbReference>
<dbReference type="GO" id="GO:0016853">
    <property type="term" value="F:isomerase activity"/>
    <property type="evidence" value="ECO:0007669"/>
    <property type="project" value="UniProtKB-KW"/>
</dbReference>
<reference evidence="4" key="1">
    <citation type="journal article" date="2019" name="Int. J. Syst. Evol. Microbiol.">
        <title>The Global Catalogue of Microorganisms (GCM) 10K type strain sequencing project: providing services to taxonomists for standard genome sequencing and annotation.</title>
        <authorList>
            <consortium name="The Broad Institute Genomics Platform"/>
            <consortium name="The Broad Institute Genome Sequencing Center for Infectious Disease"/>
            <person name="Wu L."/>
            <person name="Ma J."/>
        </authorList>
    </citation>
    <scope>NUCLEOTIDE SEQUENCE [LARGE SCALE GENOMIC DNA]</scope>
    <source>
        <strain evidence="4">NBRC 113072</strain>
    </source>
</reference>
<dbReference type="RefSeq" id="WP_284302342.1">
    <property type="nucleotide sequence ID" value="NZ_BSUO01000001.1"/>
</dbReference>
<evidence type="ECO:0000313" key="4">
    <source>
        <dbReference type="Proteomes" id="UP001157126"/>
    </source>
</evidence>
<gene>
    <name evidence="3" type="ORF">GCM10025883_02990</name>
</gene>
<name>A0ABQ6IKN6_9MICO</name>
<evidence type="ECO:0000256" key="1">
    <source>
        <dbReference type="ARBA" id="ARBA00008754"/>
    </source>
</evidence>
<comment type="caution">
    <text evidence="3">The sequence shown here is derived from an EMBL/GenBank/DDBJ whole genome shotgun (WGS) entry which is preliminary data.</text>
</comment>
<dbReference type="InterPro" id="IPR003500">
    <property type="entry name" value="RpiB_LacA_LacB"/>
</dbReference>
<dbReference type="NCBIfam" id="NF004051">
    <property type="entry name" value="PRK05571.1"/>
    <property type="match status" value="1"/>
</dbReference>
<comment type="similarity">
    <text evidence="1">Belongs to the LacAB/RpiB family.</text>
</comment>
<dbReference type="InterPro" id="IPR004785">
    <property type="entry name" value="RpiB"/>
</dbReference>
<protein>
    <submittedName>
        <fullName evidence="3">Ribose-5-phosphate isomerase</fullName>
    </submittedName>
</protein>
<dbReference type="EMBL" id="BSUO01000001">
    <property type="protein sequence ID" value="GMA38254.1"/>
    <property type="molecule type" value="Genomic_DNA"/>
</dbReference>
<dbReference type="PIRSF" id="PIRSF005384">
    <property type="entry name" value="RpiB_LacA_B"/>
    <property type="match status" value="1"/>
</dbReference>
<dbReference type="NCBIfam" id="TIGR00689">
    <property type="entry name" value="rpiB_lacA_lacB"/>
    <property type="match status" value="1"/>
</dbReference>
<dbReference type="SUPFAM" id="SSF89623">
    <property type="entry name" value="Ribose/Galactose isomerase RpiB/AlsB"/>
    <property type="match status" value="1"/>
</dbReference>
<proteinExistence type="inferred from homology"/>
<keyword evidence="4" id="KW-1185">Reference proteome</keyword>